<proteinExistence type="predicted"/>
<dbReference type="EMBL" id="OZ034827">
    <property type="protein sequence ID" value="CAL1683452.1"/>
    <property type="molecule type" value="Genomic_DNA"/>
</dbReference>
<gene>
    <name evidence="2" type="ORF">LPLAT_LOCUS9165</name>
</gene>
<dbReference type="AlphaFoldDB" id="A0AAV2NU62"/>
<name>A0AAV2NU62_9HYME</name>
<protein>
    <submittedName>
        <fullName evidence="2">Uncharacterized protein</fullName>
    </submittedName>
</protein>
<feature type="compositionally biased region" description="Low complexity" evidence="1">
    <location>
        <begin position="521"/>
        <end position="530"/>
    </location>
</feature>
<feature type="compositionally biased region" description="Basic and acidic residues" evidence="1">
    <location>
        <begin position="761"/>
        <end position="777"/>
    </location>
</feature>
<evidence type="ECO:0000313" key="2">
    <source>
        <dbReference type="EMBL" id="CAL1683452.1"/>
    </source>
</evidence>
<feature type="compositionally biased region" description="Polar residues" evidence="1">
    <location>
        <begin position="501"/>
        <end position="520"/>
    </location>
</feature>
<evidence type="ECO:0000313" key="3">
    <source>
        <dbReference type="Proteomes" id="UP001497644"/>
    </source>
</evidence>
<keyword evidence="3" id="KW-1185">Reference proteome</keyword>
<sequence length="1275" mass="143167">MINLPCNAASMSQVAPCQNVPVQTSQYNFPTYQQRQTSTQQMQTAPCSGTSQGPFAYQPDTYVVTHQCAPQPITNPCHPVYQSPCSPPPSHPSCGQLSQNILDQIRACVSNTAPIFILPGNCQQLQQQQQQQAILPQATATGSLPPTTAAYPPSGLTYPAACYPPPPPFYPYPVAMPFYDPFTRARDTAQNCGCCRRRDVDPTEIRSVARTVGCRYDPDLDEHRCVPTTDDTICTKRSCPSSLHLQALASQFLSMQGIIACAATRLILRKVPGSNVTTTMEDTMARAQKAINVLTKDQLLSESRNAQQVNALINLHMTANPPPNIIPILTLVQLKMNLLKAQVEGLVNQKIMETQGVGVEVETDLIDPTVLALKSDAELRDFLSALRQKECDERVNVNFAPYRSQRAIAETRLSNIQNKIRQVEAEFDRRRCAMLPAPTLTSRIVQQFSRPCYSARFEDPRRLYGTLPQDIPRSPDPFVCVKPRSPKRLLLKPCASKPETKSTQIAAPLPVTSTRGNPPKTTTDTGGTSSTKERATTADLQQSSSTENCTCCDRTTSDESVDEAKKKLRPRIVEINASNVERPSSLMKLTSNVCVRYEANARKCDGKSDLEAPCDAKRWMAKAYINVADDESVRTLTGSESDTITLSEKIDAENVCESRDAIEIRSLGRIMDRQEFTSSADLRQFEKQAETEIAISRKNEAIKGYDIETRDSQGVSSPKAEQTEMKTITIAEVTDVGPISSAQETERKSPNDYTSSLEITLKPKSDRHEDEQKDKNGKILSANEATEQSANQVPISKSKKKTRFHIVSLMTNIVYNNENCEYRSKRKSDKKIATREMSMTTDPDIEELDKYNSIENLRNAIAHDITGKDHSQNMFLGRLKDFSKLCVDRQCQTASEENRTTSASLLRVNLFPPFKNLHKYMADNERNGNDVGVYPSPITKAGITARKRLSHWNDVAKNSSETRYKDNARYPRSRVECEESFISEIFSVITNRVVTFVNKVITLNGRLPYPNRGAILRKSLNIDALRRDAPIRSHPELILKDHDPLASILHRPLDSNRGTPGTSKRDFRDASLLRVSTEEEYGRIHKIRHSIIQDKENGTKCLLIGTSSRDCDPIRDLGRPYEVQRSLLIRSRLKDRSSTQDHPRPFSLLKRVGKDVSEEFRQAKRNENVGMIKERKTRKLRRSEKFWALSEVIKTRDKQSKMREYSTEFKQVLCEYSHDGITNNNAFTVQKHAIVDNIAADDELVINVHDYSGLQTKINTNTYENRGVCLLLSGN</sequence>
<feature type="region of interest" description="Disordered" evidence="1">
    <location>
        <begin position="709"/>
        <end position="798"/>
    </location>
</feature>
<reference evidence="2" key="1">
    <citation type="submission" date="2024-04" db="EMBL/GenBank/DDBJ databases">
        <authorList>
            <consortium name="Molecular Ecology Group"/>
        </authorList>
    </citation>
    <scope>NUCLEOTIDE SEQUENCE</scope>
</reference>
<accession>A0AAV2NU62</accession>
<feature type="region of interest" description="Disordered" evidence="1">
    <location>
        <begin position="495"/>
        <end position="542"/>
    </location>
</feature>
<dbReference type="Proteomes" id="UP001497644">
    <property type="component" value="Chromosome 4"/>
</dbReference>
<feature type="compositionally biased region" description="Polar residues" evidence="1">
    <location>
        <begin position="783"/>
        <end position="795"/>
    </location>
</feature>
<organism evidence="2 3">
    <name type="scientific">Lasius platythorax</name>
    <dbReference type="NCBI Taxonomy" id="488582"/>
    <lineage>
        <taxon>Eukaryota</taxon>
        <taxon>Metazoa</taxon>
        <taxon>Ecdysozoa</taxon>
        <taxon>Arthropoda</taxon>
        <taxon>Hexapoda</taxon>
        <taxon>Insecta</taxon>
        <taxon>Pterygota</taxon>
        <taxon>Neoptera</taxon>
        <taxon>Endopterygota</taxon>
        <taxon>Hymenoptera</taxon>
        <taxon>Apocrita</taxon>
        <taxon>Aculeata</taxon>
        <taxon>Formicoidea</taxon>
        <taxon>Formicidae</taxon>
        <taxon>Formicinae</taxon>
        <taxon>Lasius</taxon>
        <taxon>Lasius</taxon>
    </lineage>
</organism>
<evidence type="ECO:0000256" key="1">
    <source>
        <dbReference type="SAM" id="MobiDB-lite"/>
    </source>
</evidence>